<feature type="transmembrane region" description="Helical" evidence="4">
    <location>
        <begin position="380"/>
        <end position="398"/>
    </location>
</feature>
<dbReference type="SUPFAM" id="SSF103473">
    <property type="entry name" value="MFS general substrate transporter"/>
    <property type="match status" value="1"/>
</dbReference>
<dbReference type="NCBIfam" id="NF033733">
    <property type="entry name" value="MFS_ArsK"/>
    <property type="match status" value="1"/>
</dbReference>
<protein>
    <submittedName>
        <fullName evidence="5">Arsenite efflux MFS transporter ArsK</fullName>
    </submittedName>
</protein>
<keyword evidence="1 4" id="KW-0812">Transmembrane</keyword>
<organism evidence="5 6">
    <name type="scientific">Inquilinus limosus</name>
    <dbReference type="NCBI Taxonomy" id="171674"/>
    <lineage>
        <taxon>Bacteria</taxon>
        <taxon>Pseudomonadati</taxon>
        <taxon>Pseudomonadota</taxon>
        <taxon>Alphaproteobacteria</taxon>
        <taxon>Rhodospirillales</taxon>
        <taxon>Rhodospirillaceae</taxon>
        <taxon>Inquilinus</taxon>
    </lineage>
</organism>
<feature type="transmembrane region" description="Helical" evidence="4">
    <location>
        <begin position="250"/>
        <end position="273"/>
    </location>
</feature>
<comment type="caution">
    <text evidence="5">The sequence shown here is derived from an EMBL/GenBank/DDBJ whole genome shotgun (WGS) entry which is preliminary data.</text>
</comment>
<dbReference type="EMBL" id="JAEKLZ010000186">
    <property type="protein sequence ID" value="MBW8725807.1"/>
    <property type="molecule type" value="Genomic_DNA"/>
</dbReference>
<feature type="transmembrane region" description="Helical" evidence="4">
    <location>
        <begin position="285"/>
        <end position="305"/>
    </location>
</feature>
<dbReference type="InterPro" id="IPR011701">
    <property type="entry name" value="MFS"/>
</dbReference>
<evidence type="ECO:0000313" key="6">
    <source>
        <dbReference type="Proteomes" id="UP000700706"/>
    </source>
</evidence>
<feature type="transmembrane region" description="Helical" evidence="4">
    <location>
        <begin position="86"/>
        <end position="105"/>
    </location>
</feature>
<feature type="transmembrane region" description="Helical" evidence="4">
    <location>
        <begin position="16"/>
        <end position="36"/>
    </location>
</feature>
<feature type="transmembrane region" description="Helical" evidence="4">
    <location>
        <begin position="175"/>
        <end position="194"/>
    </location>
</feature>
<feature type="transmembrane region" description="Helical" evidence="4">
    <location>
        <begin position="224"/>
        <end position="244"/>
    </location>
</feature>
<keyword evidence="2 4" id="KW-1133">Transmembrane helix</keyword>
<dbReference type="Proteomes" id="UP000700706">
    <property type="component" value="Unassembled WGS sequence"/>
</dbReference>
<keyword evidence="3 4" id="KW-0472">Membrane</keyword>
<accession>A0A952FJP9</accession>
<dbReference type="GO" id="GO:0022857">
    <property type="term" value="F:transmembrane transporter activity"/>
    <property type="evidence" value="ECO:0007669"/>
    <property type="project" value="InterPro"/>
</dbReference>
<dbReference type="Pfam" id="PF07690">
    <property type="entry name" value="MFS_1"/>
    <property type="match status" value="1"/>
</dbReference>
<feature type="transmembrane region" description="Helical" evidence="4">
    <location>
        <begin position="350"/>
        <end position="368"/>
    </location>
</feature>
<dbReference type="InterPro" id="IPR036259">
    <property type="entry name" value="MFS_trans_sf"/>
</dbReference>
<dbReference type="Gene3D" id="1.20.1250.20">
    <property type="entry name" value="MFS general substrate transporter like domains"/>
    <property type="match status" value="1"/>
</dbReference>
<reference evidence="5" key="1">
    <citation type="submission" date="2020-06" db="EMBL/GenBank/DDBJ databases">
        <title>Stable isotope informed genome-resolved metagenomics uncovers potential trophic interactions in rhizosphere soil.</title>
        <authorList>
            <person name="Starr E.P."/>
            <person name="Shi S."/>
            <person name="Blazewicz S.J."/>
            <person name="Koch B.J."/>
            <person name="Probst A.J."/>
            <person name="Hungate B.A."/>
            <person name="Pett-Ridge J."/>
            <person name="Firestone M.K."/>
            <person name="Banfield J.F."/>
        </authorList>
    </citation>
    <scope>NUCLEOTIDE SEQUENCE</scope>
    <source>
        <strain evidence="5">YM_69_17</strain>
    </source>
</reference>
<evidence type="ECO:0000256" key="2">
    <source>
        <dbReference type="ARBA" id="ARBA00022989"/>
    </source>
</evidence>
<sequence>MAEATGAAGPISGRQLLGVVAGLGLTQIIGYGTLYYSFSILAAGMAADIGWSQDAVYGAFSAALLAGALIGPRCGRWVDRHGAGRVMALGSVAAAAALVACAVAPGPLGLALGLVAIQLAASFVLYEVAFPALVQVVGFGAQRSITHLTLIAGFASTLFWPATAALQDHLTWREVYLVFAALHLVLCLPIHLWLRSLVRAAGPAAPSAGVVPESTGSQRQDRRVLLILTTTGFSLAGFVSSAMLVHMVPLLGAIGLGAGSLLVGSLFGPAQVLSRFLTMTAGRRASPVGLAIVASGLPPLALGLLLLGAPALAAALGFAVLFGFGSGLNSIVRGTVPLTLFGRAGYAERLGWISSVVHIASALAPFLFAAMLERLGGTPALWLTAGIGGLAALVFVEIRRRTGTAAGRVDAGGATGDAVQTAGSNGASRFRRAALTACLHRR</sequence>
<dbReference type="AlphaFoldDB" id="A0A952FJP9"/>
<proteinExistence type="predicted"/>
<feature type="transmembrane region" description="Helical" evidence="4">
    <location>
        <begin position="56"/>
        <end position="74"/>
    </location>
</feature>
<evidence type="ECO:0000313" key="5">
    <source>
        <dbReference type="EMBL" id="MBW8725807.1"/>
    </source>
</evidence>
<gene>
    <name evidence="5" type="primary">arsK</name>
    <name evidence="5" type="ORF">JF625_11720</name>
</gene>
<feature type="transmembrane region" description="Helical" evidence="4">
    <location>
        <begin position="111"/>
        <end position="133"/>
    </location>
</feature>
<evidence type="ECO:0000256" key="4">
    <source>
        <dbReference type="SAM" id="Phobius"/>
    </source>
</evidence>
<feature type="transmembrane region" description="Helical" evidence="4">
    <location>
        <begin position="145"/>
        <end position="163"/>
    </location>
</feature>
<evidence type="ECO:0000256" key="3">
    <source>
        <dbReference type="ARBA" id="ARBA00023136"/>
    </source>
</evidence>
<name>A0A952FJP9_9PROT</name>
<evidence type="ECO:0000256" key="1">
    <source>
        <dbReference type="ARBA" id="ARBA00022692"/>
    </source>
</evidence>
<feature type="transmembrane region" description="Helical" evidence="4">
    <location>
        <begin position="311"/>
        <end position="329"/>
    </location>
</feature>